<gene>
    <name evidence="9" type="primary">LOC112279766</name>
</gene>
<keyword evidence="3" id="KW-0433">Leucine-rich repeat</keyword>
<evidence type="ECO:0000256" key="7">
    <source>
        <dbReference type="ARBA" id="ARBA00023180"/>
    </source>
</evidence>
<evidence type="ECO:0000256" key="5">
    <source>
        <dbReference type="ARBA" id="ARBA00022737"/>
    </source>
</evidence>
<evidence type="ECO:0000313" key="10">
    <source>
        <dbReference type="Proteomes" id="UP000006727"/>
    </source>
</evidence>
<evidence type="ECO:0000256" key="2">
    <source>
        <dbReference type="ARBA" id="ARBA00022475"/>
    </source>
</evidence>
<dbReference type="FunFam" id="3.80.10.10:FF:000299">
    <property type="entry name" value="Piriformospora indica-insensitive protein 2"/>
    <property type="match status" value="1"/>
</dbReference>
<dbReference type="FunFam" id="3.80.10.10:FF:000041">
    <property type="entry name" value="LRR receptor-like serine/threonine-protein kinase ERECTA"/>
    <property type="match status" value="1"/>
</dbReference>
<dbReference type="InterPro" id="IPR001611">
    <property type="entry name" value="Leu-rich_rpt"/>
</dbReference>
<comment type="subcellular location">
    <subcellularLocation>
        <location evidence="1">Cell membrane</location>
    </subcellularLocation>
</comment>
<feature type="compositionally biased region" description="Low complexity" evidence="8">
    <location>
        <begin position="427"/>
        <end position="443"/>
    </location>
</feature>
<accession>A0A7I4EUL8</accession>
<keyword evidence="4" id="KW-0732">Signal</keyword>
<dbReference type="GO" id="GO:0005886">
    <property type="term" value="C:plasma membrane"/>
    <property type="evidence" value="ECO:0007669"/>
    <property type="project" value="UniProtKB-SubCell"/>
</dbReference>
<dbReference type="Pfam" id="PF00560">
    <property type="entry name" value="LRR_1"/>
    <property type="match status" value="2"/>
</dbReference>
<evidence type="ECO:0000256" key="4">
    <source>
        <dbReference type="ARBA" id="ARBA00022729"/>
    </source>
</evidence>
<dbReference type="InParanoid" id="A0A7I4EUL8"/>
<dbReference type="Proteomes" id="UP000006727">
    <property type="component" value="Chromosome 3"/>
</dbReference>
<reference evidence="9" key="3">
    <citation type="submission" date="2020-12" db="UniProtKB">
        <authorList>
            <consortium name="EnsemblPlants"/>
        </authorList>
    </citation>
    <scope>IDENTIFICATION</scope>
</reference>
<dbReference type="PANTHER" id="PTHR48059">
    <property type="entry name" value="POLYGALACTURONASE INHIBITOR 1"/>
    <property type="match status" value="1"/>
</dbReference>
<dbReference type="Gramene" id="Pp3c3_3780V3.2">
    <property type="protein sequence ID" value="PAC:32944647.CDS.1"/>
    <property type="gene ID" value="Pp3c3_3780"/>
</dbReference>
<reference evidence="9 10" key="2">
    <citation type="journal article" date="2018" name="Plant J.">
        <title>The Physcomitrella patens chromosome-scale assembly reveals moss genome structure and evolution.</title>
        <authorList>
            <person name="Lang D."/>
            <person name="Ullrich K.K."/>
            <person name="Murat F."/>
            <person name="Fuchs J."/>
            <person name="Jenkins J."/>
            <person name="Haas F.B."/>
            <person name="Piednoel M."/>
            <person name="Gundlach H."/>
            <person name="Van Bel M."/>
            <person name="Meyberg R."/>
            <person name="Vives C."/>
            <person name="Morata J."/>
            <person name="Symeonidi A."/>
            <person name="Hiss M."/>
            <person name="Muchero W."/>
            <person name="Kamisugi Y."/>
            <person name="Saleh O."/>
            <person name="Blanc G."/>
            <person name="Decker E.L."/>
            <person name="van Gessel N."/>
            <person name="Grimwood J."/>
            <person name="Hayes R.D."/>
            <person name="Graham S.W."/>
            <person name="Gunter L.E."/>
            <person name="McDaniel S.F."/>
            <person name="Hoernstein S.N.W."/>
            <person name="Larsson A."/>
            <person name="Li F.W."/>
            <person name="Perroud P.F."/>
            <person name="Phillips J."/>
            <person name="Ranjan P."/>
            <person name="Rokshar D.S."/>
            <person name="Rothfels C.J."/>
            <person name="Schneider L."/>
            <person name="Shu S."/>
            <person name="Stevenson D.W."/>
            <person name="Thummler F."/>
            <person name="Tillich M."/>
            <person name="Villarreal Aguilar J.C."/>
            <person name="Widiez T."/>
            <person name="Wong G.K."/>
            <person name="Wymore A."/>
            <person name="Zhang Y."/>
            <person name="Zimmer A.D."/>
            <person name="Quatrano R.S."/>
            <person name="Mayer K.F.X."/>
            <person name="Goodstein D."/>
            <person name="Casacuberta J.M."/>
            <person name="Vandepoele K."/>
            <person name="Reski R."/>
            <person name="Cuming A.C."/>
            <person name="Tuskan G.A."/>
            <person name="Maumus F."/>
            <person name="Salse J."/>
            <person name="Schmutz J."/>
            <person name="Rensing S.A."/>
        </authorList>
    </citation>
    <scope>NUCLEOTIDE SEQUENCE [LARGE SCALE GENOMIC DNA]</scope>
    <source>
        <strain evidence="9 10">cv. Gransden 2004</strain>
    </source>
</reference>
<dbReference type="Pfam" id="PF13855">
    <property type="entry name" value="LRR_8"/>
    <property type="match status" value="1"/>
</dbReference>
<dbReference type="AlphaFoldDB" id="A0A7I4EUL8"/>
<evidence type="ECO:0000256" key="8">
    <source>
        <dbReference type="SAM" id="MobiDB-lite"/>
    </source>
</evidence>
<evidence type="ECO:0000256" key="3">
    <source>
        <dbReference type="ARBA" id="ARBA00022614"/>
    </source>
</evidence>
<evidence type="ECO:0000256" key="1">
    <source>
        <dbReference type="ARBA" id="ARBA00004236"/>
    </source>
</evidence>
<evidence type="ECO:0008006" key="11">
    <source>
        <dbReference type="Google" id="ProtNLM"/>
    </source>
</evidence>
<dbReference type="EnsemblPlants" id="Pp3c3_3780V3.2">
    <property type="protein sequence ID" value="PAC:32944647.CDS.1"/>
    <property type="gene ID" value="Pp3c3_3780"/>
</dbReference>
<dbReference type="InterPro" id="IPR032675">
    <property type="entry name" value="LRR_dom_sf"/>
</dbReference>
<name>A0A7I4EUL8_PHYPA</name>
<sequence length="497" mass="54084">MKFIRACDVILFVMIVVVYEVGGRSWRCVAMAARTDPVELQAVYAMMAATGNGWAASIPDVCVKSGRWHGIECVQDGDYYHVVELSFGLVTDQATAFPSCAQHSFISPAVANLTHLRKLGYFACCMENPQRIPSEIGRLGDSLEALHLRNNGHVGIIPEELAGLIKLRTFDVHGNSLAGTMPIWLSSLTELEAMDISDNTFGGEVDGRTFDNLERLTVFDASDNEFVGALPDSIGRLRTLQKLDLSYNNFTGAIPTTIGDLSRLLSLNLAHNRFSGPLPETMSNLSNLKSLDLQRNCFRVPIPASLGKLVKLEGLVLSESEFVGPIPSSFGSLSNIRALFLDGNKLTGTIPPALGDLTRVYELELSSNLLAGPVPFSSSFVSRLGRRLRLQNNEGLCYEFKTADSLTSDPGSTIRPSEQPPQLKICSSSSSNNQSVGSSEFFPPSHHPSIALDSVAPAGSLKPAFEPSSACSRISYLSYHAVKCFWFMTFLVIMSRC</sequence>
<dbReference type="OrthoDB" id="676979at2759"/>
<feature type="region of interest" description="Disordered" evidence="8">
    <location>
        <begin position="408"/>
        <end position="443"/>
    </location>
</feature>
<evidence type="ECO:0000313" key="9">
    <source>
        <dbReference type="EnsemblPlants" id="PAC:32944647.CDS.1"/>
    </source>
</evidence>
<reference evidence="9 10" key="1">
    <citation type="journal article" date="2008" name="Science">
        <title>The Physcomitrella genome reveals evolutionary insights into the conquest of land by plants.</title>
        <authorList>
            <person name="Rensing S."/>
            <person name="Lang D."/>
            <person name="Zimmer A."/>
            <person name="Terry A."/>
            <person name="Salamov A."/>
            <person name="Shapiro H."/>
            <person name="Nishiyama T."/>
            <person name="Perroud P.-F."/>
            <person name="Lindquist E."/>
            <person name="Kamisugi Y."/>
            <person name="Tanahashi T."/>
            <person name="Sakakibara K."/>
            <person name="Fujita T."/>
            <person name="Oishi K."/>
            <person name="Shin-I T."/>
            <person name="Kuroki Y."/>
            <person name="Toyoda A."/>
            <person name="Suzuki Y."/>
            <person name="Hashimoto A."/>
            <person name="Yamaguchi K."/>
            <person name="Sugano A."/>
            <person name="Kohara Y."/>
            <person name="Fujiyama A."/>
            <person name="Anterola A."/>
            <person name="Aoki S."/>
            <person name="Ashton N."/>
            <person name="Barbazuk W.B."/>
            <person name="Barker E."/>
            <person name="Bennetzen J."/>
            <person name="Bezanilla M."/>
            <person name="Blankenship R."/>
            <person name="Cho S.H."/>
            <person name="Dutcher S."/>
            <person name="Estelle M."/>
            <person name="Fawcett J.A."/>
            <person name="Gundlach H."/>
            <person name="Hanada K."/>
            <person name="Heyl A."/>
            <person name="Hicks K.A."/>
            <person name="Hugh J."/>
            <person name="Lohr M."/>
            <person name="Mayer K."/>
            <person name="Melkozernov A."/>
            <person name="Murata T."/>
            <person name="Nelson D."/>
            <person name="Pils B."/>
            <person name="Prigge M."/>
            <person name="Reiss B."/>
            <person name="Renner T."/>
            <person name="Rombauts S."/>
            <person name="Rushton P."/>
            <person name="Sanderfoot A."/>
            <person name="Schween G."/>
            <person name="Shiu S.-H."/>
            <person name="Stueber K."/>
            <person name="Theodoulou F.L."/>
            <person name="Tu H."/>
            <person name="Van de Peer Y."/>
            <person name="Verrier P.J."/>
            <person name="Waters E."/>
            <person name="Wood A."/>
            <person name="Yang L."/>
            <person name="Cove D."/>
            <person name="Cuming A."/>
            <person name="Hasebe M."/>
            <person name="Lucas S."/>
            <person name="Mishler D.B."/>
            <person name="Reski R."/>
            <person name="Grigoriev I."/>
            <person name="Quatrano R.S."/>
            <person name="Boore J.L."/>
        </authorList>
    </citation>
    <scope>NUCLEOTIDE SEQUENCE [LARGE SCALE GENOMIC DNA]</scope>
    <source>
        <strain evidence="9 10">cv. Gransden 2004</strain>
    </source>
</reference>
<dbReference type="GeneID" id="112279766"/>
<evidence type="ECO:0000256" key="6">
    <source>
        <dbReference type="ARBA" id="ARBA00023136"/>
    </source>
</evidence>
<dbReference type="KEGG" id="ppp:112279766"/>
<dbReference type="SUPFAM" id="SSF52058">
    <property type="entry name" value="L domain-like"/>
    <property type="match status" value="1"/>
</dbReference>
<keyword evidence="6" id="KW-0472">Membrane</keyword>
<dbReference type="InterPro" id="IPR051848">
    <property type="entry name" value="PGIP"/>
</dbReference>
<dbReference type="RefSeq" id="XP_024370201.1">
    <property type="nucleotide sequence ID" value="XM_024514433.2"/>
</dbReference>
<protein>
    <recommendedName>
        <fullName evidence="11">Leucine-rich repeat-containing N-terminal plant-type domain-containing protein</fullName>
    </recommendedName>
</protein>
<keyword evidence="10" id="KW-1185">Reference proteome</keyword>
<dbReference type="Gene3D" id="3.80.10.10">
    <property type="entry name" value="Ribonuclease Inhibitor"/>
    <property type="match status" value="3"/>
</dbReference>
<dbReference type="PANTHER" id="PTHR48059:SF30">
    <property type="entry name" value="OS06G0587000 PROTEIN"/>
    <property type="match status" value="1"/>
</dbReference>
<keyword evidence="2" id="KW-1003">Cell membrane</keyword>
<dbReference type="EMBL" id="ABEU02000003">
    <property type="status" value="NOT_ANNOTATED_CDS"/>
    <property type="molecule type" value="Genomic_DNA"/>
</dbReference>
<keyword evidence="5" id="KW-0677">Repeat</keyword>
<proteinExistence type="predicted"/>
<keyword evidence="7" id="KW-0325">Glycoprotein</keyword>
<organism evidence="9 10">
    <name type="scientific">Physcomitrium patens</name>
    <name type="common">Spreading-leaved earth moss</name>
    <name type="synonym">Physcomitrella patens</name>
    <dbReference type="NCBI Taxonomy" id="3218"/>
    <lineage>
        <taxon>Eukaryota</taxon>
        <taxon>Viridiplantae</taxon>
        <taxon>Streptophyta</taxon>
        <taxon>Embryophyta</taxon>
        <taxon>Bryophyta</taxon>
        <taxon>Bryophytina</taxon>
        <taxon>Bryopsida</taxon>
        <taxon>Funariidae</taxon>
        <taxon>Funariales</taxon>
        <taxon>Funariaceae</taxon>
        <taxon>Physcomitrium</taxon>
    </lineage>
</organism>